<dbReference type="Proteomes" id="UP001501116">
    <property type="component" value="Unassembled WGS sequence"/>
</dbReference>
<reference evidence="3 4" key="1">
    <citation type="journal article" date="2019" name="Int. J. Syst. Evol. Microbiol.">
        <title>The Global Catalogue of Microorganisms (GCM) 10K type strain sequencing project: providing services to taxonomists for standard genome sequencing and annotation.</title>
        <authorList>
            <consortium name="The Broad Institute Genomics Platform"/>
            <consortium name="The Broad Institute Genome Sequencing Center for Infectious Disease"/>
            <person name="Wu L."/>
            <person name="Ma J."/>
        </authorList>
    </citation>
    <scope>NUCLEOTIDE SEQUENCE [LARGE SCALE GENOMIC DNA]</scope>
    <source>
        <strain evidence="3 4">JCM 14545</strain>
    </source>
</reference>
<name>A0ABN2QVV6_9PSEU</name>
<protein>
    <recommendedName>
        <fullName evidence="2">Methyltransferase type 12 domain-containing protein</fullName>
    </recommendedName>
</protein>
<organism evidence="3 4">
    <name type="scientific">Amycolatopsis minnesotensis</name>
    <dbReference type="NCBI Taxonomy" id="337894"/>
    <lineage>
        <taxon>Bacteria</taxon>
        <taxon>Bacillati</taxon>
        <taxon>Actinomycetota</taxon>
        <taxon>Actinomycetes</taxon>
        <taxon>Pseudonocardiales</taxon>
        <taxon>Pseudonocardiaceae</taxon>
        <taxon>Amycolatopsis</taxon>
    </lineage>
</organism>
<evidence type="ECO:0000313" key="4">
    <source>
        <dbReference type="Proteomes" id="UP001501116"/>
    </source>
</evidence>
<dbReference type="InterPro" id="IPR029063">
    <property type="entry name" value="SAM-dependent_MTases_sf"/>
</dbReference>
<dbReference type="PANTHER" id="PTHR45681:SF6">
    <property type="entry name" value="POLYKETIDE SYNTHASE 37"/>
    <property type="match status" value="1"/>
</dbReference>
<keyword evidence="4" id="KW-1185">Reference proteome</keyword>
<proteinExistence type="predicted"/>
<dbReference type="EMBL" id="BAAANN010000011">
    <property type="protein sequence ID" value="GAA1959061.1"/>
    <property type="molecule type" value="Genomic_DNA"/>
</dbReference>
<dbReference type="Gene3D" id="3.40.50.980">
    <property type="match status" value="1"/>
</dbReference>
<dbReference type="SUPFAM" id="SSF53335">
    <property type="entry name" value="S-adenosyl-L-methionine-dependent methyltransferases"/>
    <property type="match status" value="1"/>
</dbReference>
<keyword evidence="1" id="KW-0808">Transferase</keyword>
<dbReference type="Gene3D" id="3.40.50.150">
    <property type="entry name" value="Vaccinia Virus protein VP39"/>
    <property type="match status" value="1"/>
</dbReference>
<evidence type="ECO:0000256" key="1">
    <source>
        <dbReference type="ARBA" id="ARBA00022679"/>
    </source>
</evidence>
<dbReference type="Pfam" id="PF08242">
    <property type="entry name" value="Methyltransf_12"/>
    <property type="match status" value="1"/>
</dbReference>
<dbReference type="PANTHER" id="PTHR45681">
    <property type="entry name" value="POLYKETIDE SYNTHASE 44-RELATED"/>
    <property type="match status" value="1"/>
</dbReference>
<gene>
    <name evidence="3" type="ORF">GCM10009754_31860</name>
</gene>
<evidence type="ECO:0000259" key="2">
    <source>
        <dbReference type="Pfam" id="PF08242"/>
    </source>
</evidence>
<dbReference type="CDD" id="cd02440">
    <property type="entry name" value="AdoMet_MTases"/>
    <property type="match status" value="1"/>
</dbReference>
<sequence length="539" mass="57253">MHSPEQEFTTLLNRGFPSALIEQYEVLRSAPGIHDLASRLKSGDPRTVARVAAWHAVLHGTSTVLIGLPLTGPGLEAAVATVLSGAKVVFDDPDGHPARALAALERGGAEVAVLDSARVAALAAEPAAAMTDLSELRQVLHLGGAAEFGEVPLVRLQQGADGVVASVRDHDAHETVLAAIDAVRTPGLAREHTAAFVARLDEAVLASMLHALQEHGVLTDPSIAHDVAEVLAAARVAPRHHAVVERWLTALTGRAVLARDGERVRGAAPVGVDSVDKAWAAARALWTEGLGDAAVIDYFRLNADHLPGLMSGEEQAALLLFPEGRQDLADALYRRTAVARQLNAMVAAAVGALADRGPLRVLEIGAGTGATSEVVFDRLAESGARDVDYHFTDVSSFFLTTAQERFPRHGFVRYGVFDADGGNREQGFTPGSVDVVIAAGALNNARDTDATLRRVRELLAPGGWLLLIEPTREYLEILISQAFMMTAAEDDRLRSGTTFLSRAQWLHALAGAGFGRTHVVPDDDHPLAPMSQCLLVARR</sequence>
<dbReference type="InterPro" id="IPR050444">
    <property type="entry name" value="Polyketide_Synthase"/>
</dbReference>
<accession>A0ABN2QVV6</accession>
<feature type="domain" description="Methyltransferase type 12" evidence="2">
    <location>
        <begin position="362"/>
        <end position="465"/>
    </location>
</feature>
<comment type="caution">
    <text evidence="3">The sequence shown here is derived from an EMBL/GenBank/DDBJ whole genome shotgun (WGS) entry which is preliminary data.</text>
</comment>
<dbReference type="InterPro" id="IPR013217">
    <property type="entry name" value="Methyltransf_12"/>
</dbReference>
<evidence type="ECO:0000313" key="3">
    <source>
        <dbReference type="EMBL" id="GAA1959061.1"/>
    </source>
</evidence>